<feature type="region of interest" description="Disordered" evidence="6">
    <location>
        <begin position="89"/>
        <end position="134"/>
    </location>
</feature>
<protein>
    <recommendedName>
        <fullName evidence="7">GTD-binding domain-containing protein</fullName>
    </recommendedName>
</protein>
<evidence type="ECO:0000256" key="3">
    <source>
        <dbReference type="ARBA" id="ARBA00022989"/>
    </source>
</evidence>
<dbReference type="InterPro" id="IPR007656">
    <property type="entry name" value="GTD-bd"/>
</dbReference>
<feature type="compositionally biased region" description="Basic and acidic residues" evidence="6">
    <location>
        <begin position="403"/>
        <end position="414"/>
    </location>
</feature>
<feature type="domain" description="GTD-binding" evidence="7">
    <location>
        <begin position="211"/>
        <end position="287"/>
    </location>
</feature>
<evidence type="ECO:0000256" key="5">
    <source>
        <dbReference type="SAM" id="Coils"/>
    </source>
</evidence>
<dbReference type="GO" id="GO:0016020">
    <property type="term" value="C:membrane"/>
    <property type="evidence" value="ECO:0007669"/>
    <property type="project" value="UniProtKB-SubCell"/>
</dbReference>
<evidence type="ECO:0000313" key="9">
    <source>
        <dbReference type="Proteomes" id="UP000026962"/>
    </source>
</evidence>
<sequence>MVRELIAVVARAALQWALSSLLLANGAAFCLIAAAASWLRLAPPCLLCAGVHRLLCSASADDDDAHGQERVAFRHLLCDAHVAAIATAAASEPENKKQQQPDQQKMISASDGAEEKRDAAEVENSDKPGGMEGHRVVSIGSEICEQDHAGGDQRSTAGDDGDGDGPYVSLFELAPIVARAPQDEDGHGHEDSHAQEVFDDLPAEVRRDGAMTVGRLVAALRAQRSELEAVRAELDGERRAGAEAAEYQRQLEEQGEFDREAVRLAMQLVHEAETEKHALQRQLDACRVKAQLYDYEAAATDHDAAGDGGGGDNNNYQSLVDFLPASVFSSSPDLANLLKLYTEGNGGGRRQRDGVTDAPAPVVTEVVEEEEEEEEEVAVVAIGGVDSNENGDAATTIAIAGDSLHERSSDHLESTEVSMMR</sequence>
<dbReference type="STRING" id="4537.A0A0E0MME8"/>
<keyword evidence="2" id="KW-0812">Transmembrane</keyword>
<evidence type="ECO:0000256" key="4">
    <source>
        <dbReference type="ARBA" id="ARBA00023136"/>
    </source>
</evidence>
<dbReference type="InterPro" id="IPR039306">
    <property type="entry name" value="MYOB"/>
</dbReference>
<evidence type="ECO:0000259" key="7">
    <source>
        <dbReference type="PROSITE" id="PS51775"/>
    </source>
</evidence>
<evidence type="ECO:0000256" key="6">
    <source>
        <dbReference type="SAM" id="MobiDB-lite"/>
    </source>
</evidence>
<dbReference type="PROSITE" id="PS51775">
    <property type="entry name" value="GTD_BINDING"/>
    <property type="match status" value="1"/>
</dbReference>
<dbReference type="Proteomes" id="UP000026962">
    <property type="component" value="Chromosome 12"/>
</dbReference>
<feature type="compositionally biased region" description="Basic and acidic residues" evidence="6">
    <location>
        <begin position="113"/>
        <end position="126"/>
    </location>
</feature>
<feature type="region of interest" description="Disordered" evidence="6">
    <location>
        <begin position="402"/>
        <end position="421"/>
    </location>
</feature>
<keyword evidence="4" id="KW-0472">Membrane</keyword>
<organism evidence="8">
    <name type="scientific">Oryza punctata</name>
    <name type="common">Red rice</name>
    <dbReference type="NCBI Taxonomy" id="4537"/>
    <lineage>
        <taxon>Eukaryota</taxon>
        <taxon>Viridiplantae</taxon>
        <taxon>Streptophyta</taxon>
        <taxon>Embryophyta</taxon>
        <taxon>Tracheophyta</taxon>
        <taxon>Spermatophyta</taxon>
        <taxon>Magnoliopsida</taxon>
        <taxon>Liliopsida</taxon>
        <taxon>Poales</taxon>
        <taxon>Poaceae</taxon>
        <taxon>BOP clade</taxon>
        <taxon>Oryzoideae</taxon>
        <taxon>Oryzeae</taxon>
        <taxon>Oryzinae</taxon>
        <taxon>Oryza</taxon>
    </lineage>
</organism>
<dbReference type="Gramene" id="OPUNC12G10810.1">
    <property type="protein sequence ID" value="OPUNC12G10810.1"/>
    <property type="gene ID" value="OPUNC12G10810"/>
</dbReference>
<keyword evidence="3" id="KW-1133">Transmembrane helix</keyword>
<name>A0A0E0MME8_ORYPU</name>
<reference evidence="8" key="2">
    <citation type="submission" date="2018-05" db="EMBL/GenBank/DDBJ databases">
        <title>OpunRS2 (Oryza punctata Reference Sequence Version 2).</title>
        <authorList>
            <person name="Zhang J."/>
            <person name="Kudrna D."/>
            <person name="Lee S."/>
            <person name="Talag J."/>
            <person name="Welchert J."/>
            <person name="Wing R.A."/>
        </authorList>
    </citation>
    <scope>NUCLEOTIDE SEQUENCE [LARGE SCALE GENOMIC DNA]</scope>
</reference>
<evidence type="ECO:0000313" key="8">
    <source>
        <dbReference type="EnsemblPlants" id="OPUNC12G10810.1"/>
    </source>
</evidence>
<feature type="region of interest" description="Disordered" evidence="6">
    <location>
        <begin position="147"/>
        <end position="168"/>
    </location>
</feature>
<evidence type="ECO:0000256" key="2">
    <source>
        <dbReference type="ARBA" id="ARBA00022692"/>
    </source>
</evidence>
<dbReference type="PANTHER" id="PTHR31448:SF12">
    <property type="entry name" value="EXPRESSED PROTEIN"/>
    <property type="match status" value="1"/>
</dbReference>
<keyword evidence="9" id="KW-1185">Reference proteome</keyword>
<reference evidence="8" key="1">
    <citation type="submission" date="2015-04" db="UniProtKB">
        <authorList>
            <consortium name="EnsemblPlants"/>
        </authorList>
    </citation>
    <scope>IDENTIFICATION</scope>
</reference>
<accession>A0A0E0MME8</accession>
<keyword evidence="5" id="KW-0175">Coiled coil</keyword>
<dbReference type="PANTHER" id="PTHR31448">
    <property type="entry name" value="MYOSIN-BINDING PROTEIN 2"/>
    <property type="match status" value="1"/>
</dbReference>
<dbReference type="eggNOG" id="ENOG502R67F">
    <property type="taxonomic scope" value="Eukaryota"/>
</dbReference>
<dbReference type="GO" id="GO:0080115">
    <property type="term" value="F:myosin XI tail binding"/>
    <property type="evidence" value="ECO:0007669"/>
    <property type="project" value="UniProtKB-ARBA"/>
</dbReference>
<feature type="coiled-coil region" evidence="5">
    <location>
        <begin position="217"/>
        <end position="289"/>
    </location>
</feature>
<dbReference type="OMA" id="DKPGGME"/>
<evidence type="ECO:0000256" key="1">
    <source>
        <dbReference type="ARBA" id="ARBA00004167"/>
    </source>
</evidence>
<dbReference type="HOGENOM" id="CLU_693372_0_0_1"/>
<dbReference type="EnsemblPlants" id="OPUNC12G10810.1">
    <property type="protein sequence ID" value="OPUNC12G10810.1"/>
    <property type="gene ID" value="OPUNC12G10810"/>
</dbReference>
<comment type="subcellular location">
    <subcellularLocation>
        <location evidence="1">Membrane</location>
        <topology evidence="1">Single-pass membrane protein</topology>
    </subcellularLocation>
</comment>
<dbReference type="AlphaFoldDB" id="A0A0E0MME8"/>
<proteinExistence type="predicted"/>